<proteinExistence type="predicted"/>
<dbReference type="GO" id="GO:0008270">
    <property type="term" value="F:zinc ion binding"/>
    <property type="evidence" value="ECO:0007669"/>
    <property type="project" value="UniProtKB-KW"/>
</dbReference>
<dbReference type="PROSITE" id="PS50157">
    <property type="entry name" value="ZINC_FINGER_C2H2_2"/>
    <property type="match status" value="1"/>
</dbReference>
<feature type="domain" description="C2H2-type" evidence="2">
    <location>
        <begin position="25"/>
        <end position="54"/>
    </location>
</feature>
<sequence length="258" mass="29962">MNKETNSTKALTNPSLYPLVVIDNTKCRVCEKHFNSSRGLTRHMNMIRKYNEIPKGQEKIPEFLINKFKEDIVYLIHQRLGKNSRNTGLQSISMACPVSLYKVIFRSYIHYHTKKTGAFKCIFRGTTGYQELTSIFNNPNWGVKCHTQKQQTYVQLGPLCSKLQENPLLKLRKQLALNTRKNSRRSKYPYGEVIIEWKRKTDIDAKGNVCCGGFLYIHFFEFLFINDDDDGDDEAADNDNDDGGDFEVYLNDDLQRCF</sequence>
<evidence type="ECO:0000313" key="3">
    <source>
        <dbReference type="EMBL" id="GET01855.1"/>
    </source>
</evidence>
<evidence type="ECO:0000256" key="1">
    <source>
        <dbReference type="PROSITE-ProRule" id="PRU00042"/>
    </source>
</evidence>
<dbReference type="OrthoDB" id="2333208at2759"/>
<dbReference type="AlphaFoldDB" id="A0A8H3R6L9"/>
<dbReference type="InterPro" id="IPR013087">
    <property type="entry name" value="Znf_C2H2_type"/>
</dbReference>
<keyword evidence="1" id="KW-0479">Metal-binding</keyword>
<keyword evidence="1" id="KW-0862">Zinc</keyword>
<gene>
    <name evidence="3" type="ORF">RCL2_002824200</name>
</gene>
<keyword evidence="1" id="KW-0863">Zinc-finger</keyword>
<name>A0A8H3R6L9_9GLOM</name>
<reference evidence="3" key="1">
    <citation type="submission" date="2019-10" db="EMBL/GenBank/DDBJ databases">
        <title>Conservation and host-specific expression of non-tandemly repeated heterogenous ribosome RNA gene in arbuscular mycorrhizal fungi.</title>
        <authorList>
            <person name="Maeda T."/>
            <person name="Kobayashi Y."/>
            <person name="Nakagawa T."/>
            <person name="Ezawa T."/>
            <person name="Yamaguchi K."/>
            <person name="Bino T."/>
            <person name="Nishimoto Y."/>
            <person name="Shigenobu S."/>
            <person name="Kawaguchi M."/>
        </authorList>
    </citation>
    <scope>NUCLEOTIDE SEQUENCE</scope>
    <source>
        <strain evidence="3">HR1</strain>
    </source>
</reference>
<evidence type="ECO:0000259" key="2">
    <source>
        <dbReference type="PROSITE" id="PS50157"/>
    </source>
</evidence>
<protein>
    <recommendedName>
        <fullName evidence="2">C2H2-type domain-containing protein</fullName>
    </recommendedName>
</protein>
<organism evidence="3 4">
    <name type="scientific">Rhizophagus clarus</name>
    <dbReference type="NCBI Taxonomy" id="94130"/>
    <lineage>
        <taxon>Eukaryota</taxon>
        <taxon>Fungi</taxon>
        <taxon>Fungi incertae sedis</taxon>
        <taxon>Mucoromycota</taxon>
        <taxon>Glomeromycotina</taxon>
        <taxon>Glomeromycetes</taxon>
        <taxon>Glomerales</taxon>
        <taxon>Glomeraceae</taxon>
        <taxon>Rhizophagus</taxon>
    </lineage>
</organism>
<dbReference type="Proteomes" id="UP000615446">
    <property type="component" value="Unassembled WGS sequence"/>
</dbReference>
<accession>A0A8H3R6L9</accession>
<evidence type="ECO:0000313" key="4">
    <source>
        <dbReference type="Proteomes" id="UP000615446"/>
    </source>
</evidence>
<dbReference type="EMBL" id="BLAL01000302">
    <property type="protein sequence ID" value="GET01855.1"/>
    <property type="molecule type" value="Genomic_DNA"/>
</dbReference>
<comment type="caution">
    <text evidence="3">The sequence shown here is derived from an EMBL/GenBank/DDBJ whole genome shotgun (WGS) entry which is preliminary data.</text>
</comment>